<dbReference type="InterPro" id="IPR050679">
    <property type="entry name" value="Bact_HTH_transcr_reg"/>
</dbReference>
<dbReference type="EMBL" id="CP039712">
    <property type="protein sequence ID" value="QCI85613.1"/>
    <property type="molecule type" value="Genomic_DNA"/>
</dbReference>
<keyword evidence="2" id="KW-0238">DNA-binding</keyword>
<dbReference type="PANTHER" id="PTHR44846:SF4">
    <property type="entry name" value="HTH GNTR-TYPE DOMAIN-CONTAINING PROTEIN"/>
    <property type="match status" value="1"/>
</dbReference>
<evidence type="ECO:0000313" key="5">
    <source>
        <dbReference type="Proteomes" id="UP000298615"/>
    </source>
</evidence>
<dbReference type="InterPro" id="IPR036388">
    <property type="entry name" value="WH-like_DNA-bd_sf"/>
</dbReference>
<dbReference type="Gene3D" id="1.10.10.10">
    <property type="entry name" value="Winged helix-like DNA-binding domain superfamily/Winged helix DNA-binding domain"/>
    <property type="match status" value="1"/>
</dbReference>
<dbReference type="PROSITE" id="PS50949">
    <property type="entry name" value="HTH_GNTR"/>
    <property type="match status" value="1"/>
</dbReference>
<dbReference type="InterPro" id="IPR028978">
    <property type="entry name" value="Chorismate_lyase_/UTRA_dom_sf"/>
</dbReference>
<dbReference type="InterPro" id="IPR036390">
    <property type="entry name" value="WH_DNA-bd_sf"/>
</dbReference>
<dbReference type="SUPFAM" id="SSF64288">
    <property type="entry name" value="Chorismate lyase-like"/>
    <property type="match status" value="1"/>
</dbReference>
<dbReference type="Pfam" id="PF00392">
    <property type="entry name" value="GntR"/>
    <property type="match status" value="1"/>
</dbReference>
<evidence type="ECO:0000256" key="1">
    <source>
        <dbReference type="ARBA" id="ARBA00023015"/>
    </source>
</evidence>
<dbReference type="SMART" id="SM00345">
    <property type="entry name" value="HTH_GNTR"/>
    <property type="match status" value="1"/>
</dbReference>
<keyword evidence="5" id="KW-1185">Reference proteome</keyword>
<dbReference type="OrthoDB" id="9816541at2"/>
<dbReference type="CDD" id="cd07377">
    <property type="entry name" value="WHTH_GntR"/>
    <property type="match status" value="1"/>
</dbReference>
<dbReference type="PANTHER" id="PTHR44846">
    <property type="entry name" value="MANNOSYL-D-GLYCERATE TRANSPORT/METABOLISM SYSTEM REPRESSOR MNGR-RELATED"/>
    <property type="match status" value="1"/>
</dbReference>
<evidence type="ECO:0000313" key="4">
    <source>
        <dbReference type="EMBL" id="QCI85613.1"/>
    </source>
</evidence>
<dbReference type="SUPFAM" id="SSF46785">
    <property type="entry name" value="Winged helix' DNA-binding domain"/>
    <property type="match status" value="1"/>
</dbReference>
<organism evidence="4 5">
    <name type="scientific">Vagococcus zengguangii</name>
    <dbReference type="NCBI Taxonomy" id="2571750"/>
    <lineage>
        <taxon>Bacteria</taxon>
        <taxon>Bacillati</taxon>
        <taxon>Bacillota</taxon>
        <taxon>Bacilli</taxon>
        <taxon>Lactobacillales</taxon>
        <taxon>Enterococcaceae</taxon>
        <taxon>Vagococcus</taxon>
    </lineage>
</organism>
<keyword evidence="3" id="KW-0804">Transcription</keyword>
<dbReference type="InterPro" id="IPR011663">
    <property type="entry name" value="UTRA"/>
</dbReference>
<gene>
    <name evidence="4" type="ORF">FA707_00910</name>
</gene>
<dbReference type="GO" id="GO:0003700">
    <property type="term" value="F:DNA-binding transcription factor activity"/>
    <property type="evidence" value="ECO:0007669"/>
    <property type="project" value="InterPro"/>
</dbReference>
<dbReference type="Pfam" id="PF07702">
    <property type="entry name" value="UTRA"/>
    <property type="match status" value="1"/>
</dbReference>
<dbReference type="InterPro" id="IPR000524">
    <property type="entry name" value="Tscrpt_reg_HTH_GntR"/>
</dbReference>
<keyword evidence="1" id="KW-0805">Transcription regulation</keyword>
<dbReference type="GO" id="GO:0003677">
    <property type="term" value="F:DNA binding"/>
    <property type="evidence" value="ECO:0007669"/>
    <property type="project" value="UniProtKB-KW"/>
</dbReference>
<dbReference type="PRINTS" id="PR00035">
    <property type="entry name" value="HTHGNTR"/>
</dbReference>
<reference evidence="4 5" key="1">
    <citation type="submission" date="2019-04" db="EMBL/GenBank/DDBJ databases">
        <title>Vagococcus sp. nov., isolated from faeces of yaks (Bos grunniens).</title>
        <authorList>
            <person name="Ge Y."/>
        </authorList>
    </citation>
    <scope>NUCLEOTIDE SEQUENCE [LARGE SCALE GENOMIC DNA]</scope>
    <source>
        <strain evidence="4 5">MN-17</strain>
    </source>
</reference>
<accession>A0A4D7CRH8</accession>
<dbReference type="Proteomes" id="UP000298615">
    <property type="component" value="Chromosome"/>
</dbReference>
<evidence type="ECO:0000256" key="2">
    <source>
        <dbReference type="ARBA" id="ARBA00023125"/>
    </source>
</evidence>
<evidence type="ECO:0000256" key="3">
    <source>
        <dbReference type="ARBA" id="ARBA00023163"/>
    </source>
</evidence>
<dbReference type="GO" id="GO:0045892">
    <property type="term" value="P:negative regulation of DNA-templated transcription"/>
    <property type="evidence" value="ECO:0007669"/>
    <property type="project" value="TreeGrafter"/>
</dbReference>
<dbReference type="KEGG" id="vao:FA707_00910"/>
<proteinExistence type="predicted"/>
<dbReference type="Gene3D" id="3.40.1410.10">
    <property type="entry name" value="Chorismate lyase-like"/>
    <property type="match status" value="1"/>
</dbReference>
<dbReference type="SMART" id="SM00866">
    <property type="entry name" value="UTRA"/>
    <property type="match status" value="1"/>
</dbReference>
<dbReference type="AlphaFoldDB" id="A0A4D7CRH8"/>
<protein>
    <submittedName>
        <fullName evidence="4">GntR family transcriptional regulator</fullName>
    </submittedName>
</protein>
<sequence length="235" mass="27493">MLKYEEIAHNIERYIREHNLRQNDKLPSTEEMMNEYQVSKSTIVKALSYLQQKGMIYQLRGSGIFVRRTNRKGYINLFENQGFTSLFDYSNVSAKVLAIEELGANEEVAESLNIAVGEPVLYVKRLRYIEEQIFCVEESYFNKMTVPYVNKEIAEQSLYQYLTNVLKVKIGYSDKFLHVIKLSEQVAQLLELEKDDPALLTEEIFHKGNGEPFNFSKITYHYVNSQFYMASVEMK</sequence>
<name>A0A4D7CRH8_9ENTE</name>
<dbReference type="RefSeq" id="WP_136952459.1">
    <property type="nucleotide sequence ID" value="NZ_CP039712.1"/>
</dbReference>